<feature type="coiled-coil region" evidence="11">
    <location>
        <begin position="26"/>
        <end position="110"/>
    </location>
</feature>
<dbReference type="GO" id="GO:0071973">
    <property type="term" value="P:bacterial-type flagellum-dependent cell motility"/>
    <property type="evidence" value="ECO:0007669"/>
    <property type="project" value="InterPro"/>
</dbReference>
<comment type="similarity">
    <text evidence="2">Belongs to the FliJ family.</text>
</comment>
<keyword evidence="5" id="KW-1003">Cell membrane</keyword>
<dbReference type="InterPro" id="IPR012823">
    <property type="entry name" value="Flagell_FliJ"/>
</dbReference>
<protein>
    <recommendedName>
        <fullName evidence="3">Flagellar FliJ protein</fullName>
    </recommendedName>
</protein>
<dbReference type="InterPro" id="IPR053716">
    <property type="entry name" value="Flag_assembly_chemotaxis_eff"/>
</dbReference>
<evidence type="ECO:0000256" key="11">
    <source>
        <dbReference type="SAM" id="Coils"/>
    </source>
</evidence>
<evidence type="ECO:0000256" key="3">
    <source>
        <dbReference type="ARBA" id="ARBA00020392"/>
    </source>
</evidence>
<reference evidence="12" key="1">
    <citation type="journal article" date="2020" name="mSystems">
        <title>Genome- and Community-Level Interaction Insights into Carbon Utilization and Element Cycling Functions of Hydrothermarchaeota in Hydrothermal Sediment.</title>
        <authorList>
            <person name="Zhou Z."/>
            <person name="Liu Y."/>
            <person name="Xu W."/>
            <person name="Pan J."/>
            <person name="Luo Z.H."/>
            <person name="Li M."/>
        </authorList>
    </citation>
    <scope>NUCLEOTIDE SEQUENCE [LARGE SCALE GENOMIC DNA]</scope>
    <source>
        <strain evidence="12">SpSt-716</strain>
    </source>
</reference>
<keyword evidence="8" id="KW-0653">Protein transport</keyword>
<evidence type="ECO:0000256" key="4">
    <source>
        <dbReference type="ARBA" id="ARBA00022448"/>
    </source>
</evidence>
<keyword evidence="10" id="KW-1006">Bacterial flagellum protein export</keyword>
<evidence type="ECO:0000256" key="1">
    <source>
        <dbReference type="ARBA" id="ARBA00004413"/>
    </source>
</evidence>
<dbReference type="Gene3D" id="1.10.287.1700">
    <property type="match status" value="1"/>
</dbReference>
<keyword evidence="11" id="KW-0175">Coiled coil</keyword>
<dbReference type="GO" id="GO:0005886">
    <property type="term" value="C:plasma membrane"/>
    <property type="evidence" value="ECO:0007669"/>
    <property type="project" value="UniProtKB-SubCell"/>
</dbReference>
<name>A0A7V3YLZ9_9BACT</name>
<dbReference type="GO" id="GO:0044781">
    <property type="term" value="P:bacterial-type flagellum organization"/>
    <property type="evidence" value="ECO:0007669"/>
    <property type="project" value="UniProtKB-KW"/>
</dbReference>
<comment type="caution">
    <text evidence="12">The sequence shown here is derived from an EMBL/GenBank/DDBJ whole genome shotgun (WGS) entry which is preliminary data.</text>
</comment>
<evidence type="ECO:0000256" key="9">
    <source>
        <dbReference type="ARBA" id="ARBA00023136"/>
    </source>
</evidence>
<evidence type="ECO:0000256" key="6">
    <source>
        <dbReference type="ARBA" id="ARBA00022500"/>
    </source>
</evidence>
<comment type="subcellular location">
    <subcellularLocation>
        <location evidence="1">Cell membrane</location>
        <topology evidence="1">Peripheral membrane protein</topology>
        <orientation evidence="1">Cytoplasmic side</orientation>
    </subcellularLocation>
</comment>
<dbReference type="AlphaFoldDB" id="A0A7V3YLZ9"/>
<keyword evidence="9" id="KW-0472">Membrane</keyword>
<dbReference type="EMBL" id="DTEN01000206">
    <property type="protein sequence ID" value="HGI75036.1"/>
    <property type="molecule type" value="Genomic_DNA"/>
</dbReference>
<gene>
    <name evidence="12" type="ORF">ENU96_05100</name>
</gene>
<evidence type="ECO:0000313" key="12">
    <source>
        <dbReference type="EMBL" id="HGI75036.1"/>
    </source>
</evidence>
<sequence length="155" mass="18837">MKGYQFRLQKVLDTCRLKEELIEVKLAELERLAESQRAHLSAMEEEERALLSERRAKREREEAVAIEEEIFYERCLENLRLKVERLRMYLRSLEEQIRQTREELVAAAMERRVLEKLREKDYERFTVEVERNNQKALDEIAVQRYARREDRCSGM</sequence>
<accession>A0A7V3YLZ9</accession>
<dbReference type="Pfam" id="PF02050">
    <property type="entry name" value="FliJ"/>
    <property type="match status" value="1"/>
</dbReference>
<keyword evidence="7" id="KW-1005">Bacterial flagellum biogenesis</keyword>
<evidence type="ECO:0000256" key="5">
    <source>
        <dbReference type="ARBA" id="ARBA00022475"/>
    </source>
</evidence>
<evidence type="ECO:0000256" key="10">
    <source>
        <dbReference type="ARBA" id="ARBA00023225"/>
    </source>
</evidence>
<keyword evidence="6" id="KW-0145">Chemotaxis</keyword>
<dbReference type="GO" id="GO:0009288">
    <property type="term" value="C:bacterial-type flagellum"/>
    <property type="evidence" value="ECO:0007669"/>
    <property type="project" value="InterPro"/>
</dbReference>
<keyword evidence="4" id="KW-0813">Transport</keyword>
<dbReference type="GO" id="GO:0015031">
    <property type="term" value="P:protein transport"/>
    <property type="evidence" value="ECO:0007669"/>
    <property type="project" value="UniProtKB-KW"/>
</dbReference>
<evidence type="ECO:0000256" key="8">
    <source>
        <dbReference type="ARBA" id="ARBA00022927"/>
    </source>
</evidence>
<evidence type="ECO:0000256" key="7">
    <source>
        <dbReference type="ARBA" id="ARBA00022795"/>
    </source>
</evidence>
<evidence type="ECO:0000256" key="2">
    <source>
        <dbReference type="ARBA" id="ARBA00010004"/>
    </source>
</evidence>
<proteinExistence type="inferred from homology"/>
<dbReference type="GO" id="GO:0006935">
    <property type="term" value="P:chemotaxis"/>
    <property type="evidence" value="ECO:0007669"/>
    <property type="project" value="UniProtKB-KW"/>
</dbReference>
<organism evidence="12">
    <name type="scientific">Candidatus Caldatribacterium californiense</name>
    <dbReference type="NCBI Taxonomy" id="1454726"/>
    <lineage>
        <taxon>Bacteria</taxon>
        <taxon>Pseudomonadati</taxon>
        <taxon>Atribacterota</taxon>
        <taxon>Atribacteria</taxon>
        <taxon>Atribacterales</taxon>
        <taxon>Candidatus Caldatribacteriaceae</taxon>
        <taxon>Candidatus Caldatribacterium</taxon>
    </lineage>
</organism>